<dbReference type="EMBL" id="CP032090">
    <property type="protein sequence ID" value="AXV64924.1"/>
    <property type="molecule type" value="Genomic_DNA"/>
</dbReference>
<evidence type="ECO:0000313" key="6">
    <source>
        <dbReference type="EMBL" id="AXV64924.1"/>
    </source>
</evidence>
<keyword evidence="2" id="KW-0697">Rotamase</keyword>
<dbReference type="RefSeq" id="WP_118844180.1">
    <property type="nucleotide sequence ID" value="NZ_CP032090.1"/>
</dbReference>
<evidence type="ECO:0000256" key="3">
    <source>
        <dbReference type="ARBA" id="ARBA00023235"/>
    </source>
</evidence>
<evidence type="ECO:0000256" key="2">
    <source>
        <dbReference type="ARBA" id="ARBA00023110"/>
    </source>
</evidence>
<feature type="domain" description="PPIase cyclophilin-type" evidence="5">
    <location>
        <begin position="55"/>
        <end position="233"/>
    </location>
</feature>
<evidence type="ECO:0000256" key="1">
    <source>
        <dbReference type="ARBA" id="ARBA00013194"/>
    </source>
</evidence>
<dbReference type="Gene3D" id="2.40.100.10">
    <property type="entry name" value="Cyclophilin-like"/>
    <property type="match status" value="1"/>
</dbReference>
<dbReference type="KEGG" id="pdj:D0907_06380"/>
<dbReference type="InterPro" id="IPR044665">
    <property type="entry name" value="E_coli_cyclophilin_A-like"/>
</dbReference>
<dbReference type="PANTHER" id="PTHR43246">
    <property type="entry name" value="PEPTIDYL-PROLYL CIS-TRANS ISOMERASE CYP38, CHLOROPLASTIC"/>
    <property type="match status" value="1"/>
</dbReference>
<protein>
    <recommendedName>
        <fullName evidence="1">peptidylprolyl isomerase</fullName>
        <ecNumber evidence="1">5.2.1.8</ecNumber>
    </recommendedName>
</protein>
<accession>A0AAD0RYK1</accession>
<feature type="signal peptide" evidence="4">
    <location>
        <begin position="1"/>
        <end position="20"/>
    </location>
</feature>
<dbReference type="InterPro" id="IPR029000">
    <property type="entry name" value="Cyclophilin-like_dom_sf"/>
</dbReference>
<feature type="chain" id="PRO_5041995379" description="peptidylprolyl isomerase" evidence="4">
    <location>
        <begin position="21"/>
        <end position="296"/>
    </location>
</feature>
<name>A0AAD0RYK1_9GAMM</name>
<dbReference type="GO" id="GO:0003755">
    <property type="term" value="F:peptidyl-prolyl cis-trans isomerase activity"/>
    <property type="evidence" value="ECO:0007669"/>
    <property type="project" value="UniProtKB-KW"/>
</dbReference>
<organism evidence="6 7">
    <name type="scientific">Pseudoalteromonas lipolytica</name>
    <dbReference type="NCBI Taxonomy" id="570156"/>
    <lineage>
        <taxon>Bacteria</taxon>
        <taxon>Pseudomonadati</taxon>
        <taxon>Pseudomonadota</taxon>
        <taxon>Gammaproteobacteria</taxon>
        <taxon>Alteromonadales</taxon>
        <taxon>Pseudoalteromonadaceae</taxon>
        <taxon>Pseudoalteromonas</taxon>
    </lineage>
</organism>
<gene>
    <name evidence="6" type="ORF">D0907_06380</name>
</gene>
<dbReference type="Pfam" id="PF00160">
    <property type="entry name" value="Pro_isomerase"/>
    <property type="match status" value="1"/>
</dbReference>
<dbReference type="PROSITE" id="PS50072">
    <property type="entry name" value="CSA_PPIASE_2"/>
    <property type="match status" value="1"/>
</dbReference>
<keyword evidence="3 6" id="KW-0413">Isomerase</keyword>
<sequence>MKFSLLTVCVAALLTGPIHAADNVEKRSAAEIIETADESQWRIVQPNNVLKLTLPTGAAYIELNDGLAPLHAKNMRLLAQEGFYQGLSVYRFVEGFVAQGGDANETKSVKKAKKALPAEFYFKTDTPLAITELKGPDGYAVKTGFLNGFAVAQNESQTQTWQVHCPGIFAMARDNDINSGGTEFYVTIGNAQRYLDRNITVFGRVLEGMEHFNQLMRKPIEGAVFNPITDMQVLADITDTDTSQFKVMKTDSTAFKQLIDARKNRVEDWFVESPHYIDVCAMPIPTERIMPSRSNT</sequence>
<dbReference type="InterPro" id="IPR002130">
    <property type="entry name" value="Cyclophilin-type_PPIase_dom"/>
</dbReference>
<keyword evidence="4" id="KW-0732">Signal</keyword>
<dbReference type="GeneID" id="99505077"/>
<evidence type="ECO:0000313" key="7">
    <source>
        <dbReference type="Proteomes" id="UP000264605"/>
    </source>
</evidence>
<evidence type="ECO:0000256" key="4">
    <source>
        <dbReference type="SAM" id="SignalP"/>
    </source>
</evidence>
<dbReference type="Proteomes" id="UP000264605">
    <property type="component" value="Chromosome"/>
</dbReference>
<dbReference type="EC" id="5.2.1.8" evidence="1"/>
<proteinExistence type="predicted"/>
<evidence type="ECO:0000259" key="5">
    <source>
        <dbReference type="PROSITE" id="PS50072"/>
    </source>
</evidence>
<dbReference type="SUPFAM" id="SSF50891">
    <property type="entry name" value="Cyclophilin-like"/>
    <property type="match status" value="1"/>
</dbReference>
<dbReference type="AlphaFoldDB" id="A0AAD0RYK1"/>
<reference evidence="6 7" key="1">
    <citation type="submission" date="2018-08" db="EMBL/GenBank/DDBJ databases">
        <title>Draft genome sequence of Pseudoalteromonas donghaensis HJ51.</title>
        <authorList>
            <person name="Oh J."/>
            <person name="Roh D."/>
        </authorList>
    </citation>
    <scope>NUCLEOTIDE SEQUENCE [LARGE SCALE GENOMIC DNA]</scope>
    <source>
        <strain evidence="6 7">HJ51</strain>
    </source>
</reference>